<dbReference type="GO" id="GO:0016491">
    <property type="term" value="F:oxidoreductase activity"/>
    <property type="evidence" value="ECO:0007669"/>
    <property type="project" value="InterPro"/>
</dbReference>
<dbReference type="InterPro" id="IPR005025">
    <property type="entry name" value="FMN_Rdtase-like_dom"/>
</dbReference>
<sequence>MKVLGILGSFKRDGITGQMLDQVLANVDPKIAQETIFLNDYTIMPKSADLDVLVSKLKEADVWILAAPTYWGGISGIMKNFLDCLRQLTLRFDKYGDPHALGTFANKHYILLTNCYTKTLENVLTGATDATFQTFDKVMTAMGVIKVGEAVQTNTFGLKELASKKKAELKSLGQKVAQIKRKDDLTVKRYIELFFIVAVMAFITMVLQTGILKLLGLSLGFWSNYISFVLIFFILLATALRILTLAKHKRK</sequence>
<dbReference type="eggNOG" id="COG0431">
    <property type="taxonomic scope" value="Bacteria"/>
</dbReference>
<comment type="caution">
    <text evidence="5">The sequence shown here is derived from an EMBL/GenBank/DDBJ whole genome shotgun (WGS) entry which is preliminary data.</text>
</comment>
<evidence type="ECO:0000256" key="2">
    <source>
        <dbReference type="ARBA" id="ARBA00022643"/>
    </source>
</evidence>
<dbReference type="RefSeq" id="WP_025087200.1">
    <property type="nucleotide sequence ID" value="NZ_AZFT01000001.1"/>
</dbReference>
<organism evidence="5 6">
    <name type="scientific">Ligilactobacillus apodemi DSM 16634 = JCM 16172</name>
    <dbReference type="NCBI Taxonomy" id="1423724"/>
    <lineage>
        <taxon>Bacteria</taxon>
        <taxon>Bacillati</taxon>
        <taxon>Bacillota</taxon>
        <taxon>Bacilli</taxon>
        <taxon>Lactobacillales</taxon>
        <taxon>Lactobacillaceae</taxon>
        <taxon>Ligilactobacillus</taxon>
    </lineage>
</organism>
<dbReference type="AlphaFoldDB" id="A0A0R1U2F6"/>
<dbReference type="InterPro" id="IPR029039">
    <property type="entry name" value="Flavoprotein-like_sf"/>
</dbReference>
<evidence type="ECO:0000259" key="4">
    <source>
        <dbReference type="Pfam" id="PF03358"/>
    </source>
</evidence>
<name>A0A0R1U2F6_9LACO</name>
<dbReference type="Proteomes" id="UP000051324">
    <property type="component" value="Unassembled WGS sequence"/>
</dbReference>
<dbReference type="InterPro" id="IPR051796">
    <property type="entry name" value="ISF_SsuE-like"/>
</dbReference>
<keyword evidence="3" id="KW-0472">Membrane</keyword>
<dbReference type="SUPFAM" id="SSF52218">
    <property type="entry name" value="Flavoproteins"/>
    <property type="match status" value="1"/>
</dbReference>
<keyword evidence="3" id="KW-1133">Transmembrane helix</keyword>
<keyword evidence="2" id="KW-0288">FMN</keyword>
<dbReference type="EMBL" id="AZFT01000001">
    <property type="protein sequence ID" value="KRL87495.1"/>
    <property type="molecule type" value="Genomic_DNA"/>
</dbReference>
<keyword evidence="1" id="KW-0285">Flavoprotein</keyword>
<gene>
    <name evidence="5" type="ORF">FC32_GL000057</name>
</gene>
<evidence type="ECO:0000256" key="3">
    <source>
        <dbReference type="SAM" id="Phobius"/>
    </source>
</evidence>
<accession>A0A0R1U2F6</accession>
<dbReference type="PANTHER" id="PTHR43278">
    <property type="entry name" value="NAD(P)H-DEPENDENT FMN-CONTAINING OXIDOREDUCTASE YWQN-RELATED"/>
    <property type="match status" value="1"/>
</dbReference>
<protein>
    <submittedName>
        <fullName evidence="5">NADPH-dependent FMN reductase</fullName>
    </submittedName>
</protein>
<feature type="transmembrane region" description="Helical" evidence="3">
    <location>
        <begin position="190"/>
        <end position="212"/>
    </location>
</feature>
<proteinExistence type="predicted"/>
<keyword evidence="6" id="KW-1185">Reference proteome</keyword>
<dbReference type="Gene3D" id="3.40.50.360">
    <property type="match status" value="1"/>
</dbReference>
<reference evidence="5 6" key="1">
    <citation type="journal article" date="2015" name="Genome Announc.">
        <title>Expanding the biotechnology potential of lactobacilli through comparative genomics of 213 strains and associated genera.</title>
        <authorList>
            <person name="Sun Z."/>
            <person name="Harris H.M."/>
            <person name="McCann A."/>
            <person name="Guo C."/>
            <person name="Argimon S."/>
            <person name="Zhang W."/>
            <person name="Yang X."/>
            <person name="Jeffery I.B."/>
            <person name="Cooney J.C."/>
            <person name="Kagawa T.F."/>
            <person name="Liu W."/>
            <person name="Song Y."/>
            <person name="Salvetti E."/>
            <person name="Wrobel A."/>
            <person name="Rasinkangas P."/>
            <person name="Parkhill J."/>
            <person name="Rea M.C."/>
            <person name="O'Sullivan O."/>
            <person name="Ritari J."/>
            <person name="Douillard F.P."/>
            <person name="Paul Ross R."/>
            <person name="Yang R."/>
            <person name="Briner A.E."/>
            <person name="Felis G.E."/>
            <person name="de Vos W.M."/>
            <person name="Barrangou R."/>
            <person name="Klaenhammer T.R."/>
            <person name="Caufield P.W."/>
            <person name="Cui Y."/>
            <person name="Zhang H."/>
            <person name="O'Toole P.W."/>
        </authorList>
    </citation>
    <scope>NUCLEOTIDE SEQUENCE [LARGE SCALE GENOMIC DNA]</scope>
    <source>
        <strain evidence="5 6">DSM 16634</strain>
    </source>
</reference>
<dbReference type="STRING" id="1423724.FC32_GL000057"/>
<dbReference type="Pfam" id="PF03358">
    <property type="entry name" value="FMN_red"/>
    <property type="match status" value="1"/>
</dbReference>
<feature type="domain" description="NADPH-dependent FMN reductase-like" evidence="4">
    <location>
        <begin position="1"/>
        <end position="87"/>
    </location>
</feature>
<dbReference type="OrthoDB" id="9805976at2"/>
<dbReference type="PANTHER" id="PTHR43278:SF1">
    <property type="entry name" value="IRON-SULFUR FLAVOPROTEIN MJ1083"/>
    <property type="match status" value="1"/>
</dbReference>
<evidence type="ECO:0000313" key="6">
    <source>
        <dbReference type="Proteomes" id="UP000051324"/>
    </source>
</evidence>
<feature type="transmembrane region" description="Helical" evidence="3">
    <location>
        <begin position="224"/>
        <end position="243"/>
    </location>
</feature>
<keyword evidence="3" id="KW-0812">Transmembrane</keyword>
<evidence type="ECO:0000313" key="5">
    <source>
        <dbReference type="EMBL" id="KRL87495.1"/>
    </source>
</evidence>
<evidence type="ECO:0000256" key="1">
    <source>
        <dbReference type="ARBA" id="ARBA00022630"/>
    </source>
</evidence>
<dbReference type="PATRIC" id="fig|1423724.4.peg.58"/>